<keyword evidence="1" id="KW-0695">RNA-directed DNA polymerase</keyword>
<name>A0A5B6WS84_9ROSI</name>
<sequence>MTYEGEPIKNLARDIKQLRNKSIALVKLLWKKHDVEEATWEPEEAMREQYPNLFTATENDKRTLRRLANDYVLDGEILYKRIKDLELLRCVDVVEAKQILEEVYEGVL</sequence>
<organism evidence="1 2">
    <name type="scientific">Gossypium australe</name>
    <dbReference type="NCBI Taxonomy" id="47621"/>
    <lineage>
        <taxon>Eukaryota</taxon>
        <taxon>Viridiplantae</taxon>
        <taxon>Streptophyta</taxon>
        <taxon>Embryophyta</taxon>
        <taxon>Tracheophyta</taxon>
        <taxon>Spermatophyta</taxon>
        <taxon>Magnoliopsida</taxon>
        <taxon>eudicotyledons</taxon>
        <taxon>Gunneridae</taxon>
        <taxon>Pentapetalae</taxon>
        <taxon>rosids</taxon>
        <taxon>malvids</taxon>
        <taxon>Malvales</taxon>
        <taxon>Malvaceae</taxon>
        <taxon>Malvoideae</taxon>
        <taxon>Gossypium</taxon>
    </lineage>
</organism>
<dbReference type="Proteomes" id="UP000325315">
    <property type="component" value="Unassembled WGS sequence"/>
</dbReference>
<protein>
    <submittedName>
        <fullName evidence="1">Reverse transcriptase</fullName>
    </submittedName>
</protein>
<keyword evidence="1" id="KW-0808">Transferase</keyword>
<gene>
    <name evidence="1" type="ORF">EPI10_006835</name>
</gene>
<dbReference type="AlphaFoldDB" id="A0A5B6WS84"/>
<reference evidence="1" key="1">
    <citation type="submission" date="2019-08" db="EMBL/GenBank/DDBJ databases">
        <authorList>
            <person name="Liu F."/>
        </authorList>
    </citation>
    <scope>NUCLEOTIDE SEQUENCE [LARGE SCALE GENOMIC DNA]</scope>
    <source>
        <strain evidence="1">PA1801</strain>
        <tissue evidence="1">Leaf</tissue>
    </source>
</reference>
<evidence type="ECO:0000313" key="1">
    <source>
        <dbReference type="EMBL" id="KAA3484769.1"/>
    </source>
</evidence>
<proteinExistence type="predicted"/>
<keyword evidence="1" id="KW-0548">Nucleotidyltransferase</keyword>
<dbReference type="EMBL" id="SMMG02000002">
    <property type="protein sequence ID" value="KAA3484769.1"/>
    <property type="molecule type" value="Genomic_DNA"/>
</dbReference>
<dbReference type="OrthoDB" id="1909122at2759"/>
<dbReference type="PANTHER" id="PTHR48475">
    <property type="entry name" value="RIBONUCLEASE H"/>
    <property type="match status" value="1"/>
</dbReference>
<dbReference type="PANTHER" id="PTHR48475:SF1">
    <property type="entry name" value="RNASE H TYPE-1 DOMAIN-CONTAINING PROTEIN"/>
    <property type="match status" value="1"/>
</dbReference>
<evidence type="ECO:0000313" key="2">
    <source>
        <dbReference type="Proteomes" id="UP000325315"/>
    </source>
</evidence>
<keyword evidence="2" id="KW-1185">Reference proteome</keyword>
<dbReference type="GO" id="GO:0003964">
    <property type="term" value="F:RNA-directed DNA polymerase activity"/>
    <property type="evidence" value="ECO:0007669"/>
    <property type="project" value="UniProtKB-KW"/>
</dbReference>
<accession>A0A5B6WS84</accession>
<comment type="caution">
    <text evidence="1">The sequence shown here is derived from an EMBL/GenBank/DDBJ whole genome shotgun (WGS) entry which is preliminary data.</text>
</comment>